<feature type="region of interest" description="Disordered" evidence="8">
    <location>
        <begin position="24"/>
        <end position="50"/>
    </location>
</feature>
<proteinExistence type="inferred from homology"/>
<dbReference type="InterPro" id="IPR048489">
    <property type="entry name" value="DksA_N"/>
</dbReference>
<evidence type="ECO:0000259" key="9">
    <source>
        <dbReference type="Pfam" id="PF01258"/>
    </source>
</evidence>
<reference evidence="11" key="2">
    <citation type="submission" date="2021-09" db="EMBL/GenBank/DDBJ databases">
        <authorList>
            <person name="Gilroy R."/>
        </authorList>
    </citation>
    <scope>NUCLEOTIDE SEQUENCE</scope>
    <source>
        <strain evidence="11">ChiGjej2B2-19336</strain>
    </source>
</reference>
<dbReference type="AlphaFoldDB" id="A0A921AWG6"/>
<dbReference type="InterPro" id="IPR037187">
    <property type="entry name" value="DnaK_N"/>
</dbReference>
<keyword evidence="1 6" id="KW-0963">Cytoplasm</keyword>
<feature type="binding site" evidence="6">
    <location>
        <position position="83"/>
    </location>
    <ligand>
        <name>Zn(2+)</name>
        <dbReference type="ChEBI" id="CHEBI:29105"/>
    </ligand>
</feature>
<protein>
    <recommendedName>
        <fullName evidence="6">RNA polymerase-binding transcription factor DksA</fullName>
    </recommendedName>
</protein>
<dbReference type="HAMAP" id="MF_00926">
    <property type="entry name" value="DksA"/>
    <property type="match status" value="1"/>
</dbReference>
<feature type="compositionally biased region" description="Basic and acidic residues" evidence="8">
    <location>
        <begin position="41"/>
        <end position="50"/>
    </location>
</feature>
<dbReference type="RefSeq" id="WP_077073906.1">
    <property type="nucleotide sequence ID" value="NZ_CALUWX010000004.1"/>
</dbReference>
<comment type="subunit">
    <text evidence="6">Interacts directly with the RNA polymerase.</text>
</comment>
<dbReference type="InterPro" id="IPR000962">
    <property type="entry name" value="Znf_DskA_TraR"/>
</dbReference>
<evidence type="ECO:0000256" key="5">
    <source>
        <dbReference type="ARBA" id="ARBA00023054"/>
    </source>
</evidence>
<feature type="domain" description="DnaK suppressor protein DksA N-terminal" evidence="10">
    <location>
        <begin position="6"/>
        <end position="74"/>
    </location>
</feature>
<dbReference type="Proteomes" id="UP000698963">
    <property type="component" value="Unassembled WGS sequence"/>
</dbReference>
<comment type="function">
    <text evidence="6">Transcription factor that acts by binding directly to the RNA polymerase (RNAP). Required for negative regulation of rRNA expression and positive regulation of several amino acid biosynthesis promoters.</text>
</comment>
<feature type="binding site" evidence="6">
    <location>
        <position position="107"/>
    </location>
    <ligand>
        <name>Zn(2+)</name>
        <dbReference type="ChEBI" id="CHEBI:29105"/>
    </ligand>
</feature>
<evidence type="ECO:0000256" key="8">
    <source>
        <dbReference type="SAM" id="MobiDB-lite"/>
    </source>
</evidence>
<comment type="similarity">
    <text evidence="6">Belongs to the DksA family.</text>
</comment>
<feature type="zinc finger region" description="dksA C4-type" evidence="7">
    <location>
        <begin position="83"/>
        <end position="107"/>
    </location>
</feature>
<dbReference type="OrthoDB" id="9803742at2"/>
<dbReference type="Pfam" id="PF21157">
    <property type="entry name" value="DksA_N"/>
    <property type="match status" value="1"/>
</dbReference>
<evidence type="ECO:0000256" key="2">
    <source>
        <dbReference type="ARBA" id="ARBA00022723"/>
    </source>
</evidence>
<reference evidence="11" key="1">
    <citation type="journal article" date="2021" name="PeerJ">
        <title>Extensive microbial diversity within the chicken gut microbiome revealed by metagenomics and culture.</title>
        <authorList>
            <person name="Gilroy R."/>
            <person name="Ravi A."/>
            <person name="Getino M."/>
            <person name="Pursley I."/>
            <person name="Horton D.L."/>
            <person name="Alikhan N.F."/>
            <person name="Baker D."/>
            <person name="Gharbi K."/>
            <person name="Hall N."/>
            <person name="Watson M."/>
            <person name="Adriaenssens E.M."/>
            <person name="Foster-Nyarko E."/>
            <person name="Jarju S."/>
            <person name="Secka A."/>
            <person name="Antonio M."/>
            <person name="Oren A."/>
            <person name="Chaudhuri R.R."/>
            <person name="La Ragione R."/>
            <person name="Hildebrand F."/>
            <person name="Pallen M.J."/>
        </authorList>
    </citation>
    <scope>NUCLEOTIDE SEQUENCE</scope>
    <source>
        <strain evidence="11">ChiGjej2B2-19336</strain>
    </source>
</reference>
<dbReference type="PROSITE" id="PS51128">
    <property type="entry name" value="ZF_DKSA_2"/>
    <property type="match status" value="1"/>
</dbReference>
<evidence type="ECO:0000256" key="3">
    <source>
        <dbReference type="ARBA" id="ARBA00022771"/>
    </source>
</evidence>
<evidence type="ECO:0000256" key="6">
    <source>
        <dbReference type="HAMAP-Rule" id="MF_00926"/>
    </source>
</evidence>
<dbReference type="NCBIfam" id="TIGR02420">
    <property type="entry name" value="dksA"/>
    <property type="match status" value="1"/>
</dbReference>
<keyword evidence="3 6" id="KW-0863">Zinc-finger</keyword>
<dbReference type="SUPFAM" id="SSF57716">
    <property type="entry name" value="Glucocorticoid receptor-like (DNA-binding domain)"/>
    <property type="match status" value="1"/>
</dbReference>
<name>A0A921AWG6_9BACT</name>
<dbReference type="InterPro" id="IPR020458">
    <property type="entry name" value="Znf_DskA_TraR_CS"/>
</dbReference>
<accession>A0A921AWG6</accession>
<feature type="domain" description="Zinc finger DksA/TraR C4-type" evidence="9">
    <location>
        <begin position="78"/>
        <end position="112"/>
    </location>
</feature>
<dbReference type="Pfam" id="PF01258">
    <property type="entry name" value="zf-dskA_traR"/>
    <property type="match status" value="1"/>
</dbReference>
<dbReference type="InterPro" id="IPR020460">
    <property type="entry name" value="Znf_C4-type_bac"/>
</dbReference>
<evidence type="ECO:0000256" key="1">
    <source>
        <dbReference type="ARBA" id="ARBA00022490"/>
    </source>
</evidence>
<sequence>MTPEDLEYFRNLLNQMLVEAQRNGDSTLEEMTDSHSSYADPSDRATAESDRSFTLRIRDRERKLITKIQDALKRMDDGEYGICEECGEDISLARLKARPVTTLCVSCKARQEEGEKIQGS</sequence>
<dbReference type="GO" id="GO:0005737">
    <property type="term" value="C:cytoplasm"/>
    <property type="evidence" value="ECO:0007669"/>
    <property type="project" value="UniProtKB-SubCell"/>
</dbReference>
<dbReference type="EMBL" id="DYZA01000167">
    <property type="protein sequence ID" value="HJD97632.1"/>
    <property type="molecule type" value="Genomic_DNA"/>
</dbReference>
<keyword evidence="4 6" id="KW-0862">Zinc</keyword>
<dbReference type="SUPFAM" id="SSF109635">
    <property type="entry name" value="DnaK suppressor protein DksA, alpha-hairpin domain"/>
    <property type="match status" value="1"/>
</dbReference>
<evidence type="ECO:0000256" key="7">
    <source>
        <dbReference type="PROSITE-ProRule" id="PRU00510"/>
    </source>
</evidence>
<dbReference type="PROSITE" id="PS01102">
    <property type="entry name" value="ZF_DKSA_1"/>
    <property type="match status" value="1"/>
</dbReference>
<evidence type="ECO:0000313" key="11">
    <source>
        <dbReference type="EMBL" id="HJD97632.1"/>
    </source>
</evidence>
<comment type="subcellular location">
    <subcellularLocation>
        <location evidence="6">Cytoplasm</location>
    </subcellularLocation>
</comment>
<keyword evidence="2 6" id="KW-0479">Metal-binding</keyword>
<dbReference type="PRINTS" id="PR00618">
    <property type="entry name" value="DKSAZNFINGER"/>
</dbReference>
<evidence type="ECO:0000259" key="10">
    <source>
        <dbReference type="Pfam" id="PF21157"/>
    </source>
</evidence>
<dbReference type="PANTHER" id="PTHR33823:SF2">
    <property type="entry name" value="RNA POLYMERASE-BINDING TRANSCRIPTION FACTOR DKSA"/>
    <property type="match status" value="1"/>
</dbReference>
<dbReference type="PANTHER" id="PTHR33823">
    <property type="entry name" value="RNA POLYMERASE-BINDING TRANSCRIPTION FACTOR DKSA-RELATED"/>
    <property type="match status" value="1"/>
</dbReference>
<gene>
    <name evidence="6 11" type="primary">dksA</name>
    <name evidence="11" type="ORF">K8W16_08310</name>
</gene>
<feature type="binding site" evidence="6">
    <location>
        <position position="86"/>
    </location>
    <ligand>
        <name>Zn(2+)</name>
        <dbReference type="ChEBI" id="CHEBI:29105"/>
    </ligand>
</feature>
<dbReference type="InterPro" id="IPR012784">
    <property type="entry name" value="DksA_RNA_pol-bd"/>
</dbReference>
<comment type="caution">
    <text evidence="11">The sequence shown here is derived from an EMBL/GenBank/DDBJ whole genome shotgun (WGS) entry which is preliminary data.</text>
</comment>
<evidence type="ECO:0000256" key="4">
    <source>
        <dbReference type="ARBA" id="ARBA00022833"/>
    </source>
</evidence>
<dbReference type="GO" id="GO:0010468">
    <property type="term" value="P:regulation of gene expression"/>
    <property type="evidence" value="ECO:0007669"/>
    <property type="project" value="UniProtKB-UniRule"/>
</dbReference>
<organism evidence="11 12">
    <name type="scientific">Mailhella massiliensis</name>
    <dbReference type="NCBI Taxonomy" id="1903261"/>
    <lineage>
        <taxon>Bacteria</taxon>
        <taxon>Pseudomonadati</taxon>
        <taxon>Thermodesulfobacteriota</taxon>
        <taxon>Desulfovibrionia</taxon>
        <taxon>Desulfovibrionales</taxon>
        <taxon>Desulfovibrionaceae</taxon>
        <taxon>Mailhella</taxon>
    </lineage>
</organism>
<dbReference type="GO" id="GO:0008270">
    <property type="term" value="F:zinc ion binding"/>
    <property type="evidence" value="ECO:0007669"/>
    <property type="project" value="UniProtKB-UniRule"/>
</dbReference>
<keyword evidence="5" id="KW-0175">Coiled coil</keyword>
<dbReference type="Gene3D" id="1.20.120.910">
    <property type="entry name" value="DksA, coiled-coil domain"/>
    <property type="match status" value="1"/>
</dbReference>
<feature type="binding site" evidence="6">
    <location>
        <position position="104"/>
    </location>
    <ligand>
        <name>Zn(2+)</name>
        <dbReference type="ChEBI" id="CHEBI:29105"/>
    </ligand>
</feature>
<evidence type="ECO:0000313" key="12">
    <source>
        <dbReference type="Proteomes" id="UP000698963"/>
    </source>
</evidence>